<accession>A0ABT5XGF0</accession>
<organism evidence="1 2">
    <name type="scientific">Candidatus Methanocrinis alkalitolerans</name>
    <dbReference type="NCBI Taxonomy" id="3033395"/>
    <lineage>
        <taxon>Archaea</taxon>
        <taxon>Methanobacteriati</taxon>
        <taxon>Methanobacteriota</taxon>
        <taxon>Stenosarchaea group</taxon>
        <taxon>Methanomicrobia</taxon>
        <taxon>Methanotrichales</taxon>
        <taxon>Methanotrichaceae</taxon>
        <taxon>Methanocrinis</taxon>
    </lineage>
</organism>
<gene>
    <name evidence="1" type="ORF">P0O24_08930</name>
</gene>
<dbReference type="Proteomes" id="UP001215956">
    <property type="component" value="Unassembled WGS sequence"/>
</dbReference>
<sequence>MDPISDPSGEGLAKVVEGLKKAWRLEVDVDVEISEEPFVLGRTVHEGQGYRIYLSEPEPYPLLHEFYHVLFEEKVMKRQIGQGCEFCGKIVFEMMNVLVDLAIERIICRTDREIFPAYFPRAMENLEMIARCGALSFDPARTVSYNLYLETAIRELYPEMRDDYNFWERIDLSGGLREGVDSALEIAAVFVRERPSTWREISRAAVDLSWPIFGADVMVIESREEYGIVCNTDHIEARRNVSEMIDSLKSLSRDWRKREDAAGRRIS</sequence>
<keyword evidence="2" id="KW-1185">Reference proteome</keyword>
<name>A0ABT5XGF0_9EURY</name>
<evidence type="ECO:0000313" key="2">
    <source>
        <dbReference type="Proteomes" id="UP001215956"/>
    </source>
</evidence>
<evidence type="ECO:0000313" key="1">
    <source>
        <dbReference type="EMBL" id="MDF0593706.1"/>
    </source>
</evidence>
<evidence type="ECO:0008006" key="3">
    <source>
        <dbReference type="Google" id="ProtNLM"/>
    </source>
</evidence>
<proteinExistence type="predicted"/>
<dbReference type="RefSeq" id="WP_316969407.1">
    <property type="nucleotide sequence ID" value="NZ_JARFPL010000027.1"/>
</dbReference>
<reference evidence="1 2" key="1">
    <citation type="submission" date="2023-03" db="EMBL/GenBank/DDBJ databases">
        <title>Whole genome sequencing of Methanotrichaceae archaeon M04Ac.</title>
        <authorList>
            <person name="Khomyakova M.A."/>
            <person name="Merkel A.Y."/>
            <person name="Slobodkin A.I."/>
        </authorList>
    </citation>
    <scope>NUCLEOTIDE SEQUENCE [LARGE SCALE GENOMIC DNA]</scope>
    <source>
        <strain evidence="1 2">M04Ac</strain>
    </source>
</reference>
<comment type="caution">
    <text evidence="1">The sequence shown here is derived from an EMBL/GenBank/DDBJ whole genome shotgun (WGS) entry which is preliminary data.</text>
</comment>
<dbReference type="EMBL" id="JARFPL010000027">
    <property type="protein sequence ID" value="MDF0593706.1"/>
    <property type="molecule type" value="Genomic_DNA"/>
</dbReference>
<protein>
    <recommendedName>
        <fullName evidence="3">IrrE N-terminal-like domain-containing protein</fullName>
    </recommendedName>
</protein>